<keyword evidence="2" id="KW-1185">Reference proteome</keyword>
<gene>
    <name evidence="1" type="ORF">RchiOBHm_Chr5g0020861</name>
</gene>
<protein>
    <submittedName>
        <fullName evidence="1">Uncharacterized protein</fullName>
    </submittedName>
</protein>
<organism evidence="1 2">
    <name type="scientific">Rosa chinensis</name>
    <name type="common">China rose</name>
    <dbReference type="NCBI Taxonomy" id="74649"/>
    <lineage>
        <taxon>Eukaryota</taxon>
        <taxon>Viridiplantae</taxon>
        <taxon>Streptophyta</taxon>
        <taxon>Embryophyta</taxon>
        <taxon>Tracheophyta</taxon>
        <taxon>Spermatophyta</taxon>
        <taxon>Magnoliopsida</taxon>
        <taxon>eudicotyledons</taxon>
        <taxon>Gunneridae</taxon>
        <taxon>Pentapetalae</taxon>
        <taxon>rosids</taxon>
        <taxon>fabids</taxon>
        <taxon>Rosales</taxon>
        <taxon>Rosaceae</taxon>
        <taxon>Rosoideae</taxon>
        <taxon>Rosoideae incertae sedis</taxon>
        <taxon>Rosa</taxon>
    </lineage>
</organism>
<proteinExistence type="predicted"/>
<comment type="caution">
    <text evidence="1">The sequence shown here is derived from an EMBL/GenBank/DDBJ whole genome shotgun (WGS) entry which is preliminary data.</text>
</comment>
<evidence type="ECO:0000313" key="1">
    <source>
        <dbReference type="EMBL" id="PRQ30093.1"/>
    </source>
</evidence>
<dbReference type="Gramene" id="PRQ30093">
    <property type="protein sequence ID" value="PRQ30093"/>
    <property type="gene ID" value="RchiOBHm_Chr5g0020861"/>
</dbReference>
<sequence>MRLVMSPIKVIDEMANFKLYEDCVRMLGWNIHFLVIVRPKVAILSTMRLNIAKKCSLFRFSRKFGCLVV</sequence>
<name>A0A2P6Q7C7_ROSCH</name>
<dbReference type="Proteomes" id="UP000238479">
    <property type="component" value="Chromosome 5"/>
</dbReference>
<accession>A0A2P6Q7C7</accession>
<evidence type="ECO:0000313" key="2">
    <source>
        <dbReference type="Proteomes" id="UP000238479"/>
    </source>
</evidence>
<dbReference type="AlphaFoldDB" id="A0A2P6Q7C7"/>
<dbReference type="EMBL" id="PDCK01000043">
    <property type="protein sequence ID" value="PRQ30093.1"/>
    <property type="molecule type" value="Genomic_DNA"/>
</dbReference>
<reference evidence="1 2" key="1">
    <citation type="journal article" date="2018" name="Nat. Genet.">
        <title>The Rosa genome provides new insights in the design of modern roses.</title>
        <authorList>
            <person name="Bendahmane M."/>
        </authorList>
    </citation>
    <scope>NUCLEOTIDE SEQUENCE [LARGE SCALE GENOMIC DNA]</scope>
    <source>
        <strain evidence="2">cv. Old Blush</strain>
    </source>
</reference>